<dbReference type="HOGENOM" id="CLU_845383_0_0_1"/>
<keyword evidence="3" id="KW-0813">Transport</keyword>
<evidence type="ECO:0000313" key="24">
    <source>
        <dbReference type="Proteomes" id="UP000015101"/>
    </source>
</evidence>
<evidence type="ECO:0000256" key="15">
    <source>
        <dbReference type="ARBA" id="ARBA00023242"/>
    </source>
</evidence>
<evidence type="ECO:0000256" key="14">
    <source>
        <dbReference type="ARBA" id="ARBA00023132"/>
    </source>
</evidence>
<keyword evidence="14" id="KW-0906">Nuclear pore complex</keyword>
<evidence type="ECO:0000256" key="1">
    <source>
        <dbReference type="ARBA" id="ARBA00004567"/>
    </source>
</evidence>
<evidence type="ECO:0000256" key="8">
    <source>
        <dbReference type="ARBA" id="ARBA00022776"/>
    </source>
</evidence>
<evidence type="ECO:0000256" key="10">
    <source>
        <dbReference type="ARBA" id="ARBA00022829"/>
    </source>
</evidence>
<dbReference type="RefSeq" id="XP_009013039.1">
    <property type="nucleotide sequence ID" value="XM_009014791.1"/>
</dbReference>
<protein>
    <recommendedName>
        <fullName evidence="20">Nucleoporin Nup37</fullName>
    </recommendedName>
    <alternativeName>
        <fullName evidence="21">Nup107-160 subcomplex subunit Nup37</fullName>
    </alternativeName>
</protein>
<evidence type="ECO:0000256" key="4">
    <source>
        <dbReference type="ARBA" id="ARBA00022454"/>
    </source>
</evidence>
<dbReference type="GO" id="GO:0051028">
    <property type="term" value="P:mRNA transport"/>
    <property type="evidence" value="ECO:0007669"/>
    <property type="project" value="UniProtKB-KW"/>
</dbReference>
<evidence type="ECO:0000256" key="5">
    <source>
        <dbReference type="ARBA" id="ARBA00022574"/>
    </source>
</evidence>
<reference evidence="23" key="3">
    <citation type="submission" date="2015-06" db="UniProtKB">
        <authorList>
            <consortium name="EnsemblMetazoa"/>
        </authorList>
    </citation>
    <scope>IDENTIFICATION</scope>
</reference>
<dbReference type="EMBL" id="AMQM01003150">
    <property type="status" value="NOT_ANNOTATED_CDS"/>
    <property type="molecule type" value="Genomic_DNA"/>
</dbReference>
<dbReference type="KEGG" id="hro:HELRODRAFT_168949"/>
<dbReference type="eggNOG" id="KOG0266">
    <property type="taxonomic scope" value="Eukaryota"/>
</dbReference>
<keyword evidence="8" id="KW-0498">Mitosis</keyword>
<name>T1F165_HELRO</name>
<dbReference type="GeneID" id="20202565"/>
<dbReference type="Gene3D" id="2.130.10.10">
    <property type="entry name" value="YVTN repeat-like/Quinoprotein amine dehydrogenase"/>
    <property type="match status" value="1"/>
</dbReference>
<evidence type="ECO:0000256" key="17">
    <source>
        <dbReference type="ARBA" id="ARBA00023328"/>
    </source>
</evidence>
<dbReference type="GO" id="GO:0000776">
    <property type="term" value="C:kinetochore"/>
    <property type="evidence" value="ECO:0007669"/>
    <property type="project" value="UniProtKB-KW"/>
</dbReference>
<evidence type="ECO:0000256" key="20">
    <source>
        <dbReference type="ARBA" id="ARBA00068271"/>
    </source>
</evidence>
<evidence type="ECO:0000256" key="18">
    <source>
        <dbReference type="ARBA" id="ARBA00053706"/>
    </source>
</evidence>
<keyword evidence="7" id="KW-0677">Repeat</keyword>
<dbReference type="GO" id="GO:0007059">
    <property type="term" value="P:chromosome segregation"/>
    <property type="evidence" value="ECO:0007669"/>
    <property type="project" value="UniProtKB-KW"/>
</dbReference>
<keyword evidence="24" id="KW-1185">Reference proteome</keyword>
<comment type="function">
    <text evidence="18">Component of the Nup107-160 subcomplex of the nuclear pore complex (NPC). The Nup107-160 subcomplex is required for the assembly of a functional NPC. The Nup107-160 subcomplex is also required for normal kinetochore microtubule attachment, mitotic progression and chromosome segregation.</text>
</comment>
<gene>
    <name evidence="23" type="primary">20202565</name>
    <name evidence="22" type="ORF">HELRODRAFT_168949</name>
</gene>
<comment type="subcellular location">
    <subcellularLocation>
        <location evidence="2">Chromosome</location>
        <location evidence="2">Centromere</location>
        <location evidence="2">Kinetochore</location>
    </subcellularLocation>
    <subcellularLocation>
        <location evidence="1">Nucleus</location>
        <location evidence="1">Nuclear pore complex</location>
    </subcellularLocation>
</comment>
<dbReference type="GO" id="GO:0015031">
    <property type="term" value="P:protein transport"/>
    <property type="evidence" value="ECO:0007669"/>
    <property type="project" value="UniProtKB-KW"/>
</dbReference>
<keyword evidence="11" id="KW-0995">Kinetochore</keyword>
<evidence type="ECO:0000256" key="9">
    <source>
        <dbReference type="ARBA" id="ARBA00022816"/>
    </source>
</evidence>
<dbReference type="EMBL" id="KB096023">
    <property type="protein sequence ID" value="ESO09017.1"/>
    <property type="molecule type" value="Genomic_DNA"/>
</dbReference>
<dbReference type="EnsemblMetazoa" id="HelroT168949">
    <property type="protein sequence ID" value="HelroP168949"/>
    <property type="gene ID" value="HelroG168949"/>
</dbReference>
<dbReference type="FunFam" id="2.130.10.10:FF:000168">
    <property type="entry name" value="Nucleoporin Nup37"/>
    <property type="match status" value="1"/>
</dbReference>
<dbReference type="GO" id="GO:0051301">
    <property type="term" value="P:cell division"/>
    <property type="evidence" value="ECO:0007669"/>
    <property type="project" value="UniProtKB-KW"/>
</dbReference>
<evidence type="ECO:0000256" key="6">
    <source>
        <dbReference type="ARBA" id="ARBA00022618"/>
    </source>
</evidence>
<evidence type="ECO:0000313" key="23">
    <source>
        <dbReference type="EnsemblMetazoa" id="HelroP168949"/>
    </source>
</evidence>
<dbReference type="AlphaFoldDB" id="T1F165"/>
<dbReference type="InterPro" id="IPR037626">
    <property type="entry name" value="NUP37"/>
</dbReference>
<evidence type="ECO:0000256" key="2">
    <source>
        <dbReference type="ARBA" id="ARBA00004629"/>
    </source>
</evidence>
<proteinExistence type="predicted"/>
<evidence type="ECO:0000256" key="11">
    <source>
        <dbReference type="ARBA" id="ARBA00022838"/>
    </source>
</evidence>
<comment type="subunit">
    <text evidence="19">Component of the Nup107-160 subcomplex of the nuclear pore complex (NPC). The Nup107-160 subcomplex includes NUP160, NUP133, NUP107, NUP98, NUP85, NUP43, NUP37, SEH1 and SEC13.</text>
</comment>
<reference evidence="22 24" key="2">
    <citation type="journal article" date="2013" name="Nature">
        <title>Insights into bilaterian evolution from three spiralian genomes.</title>
        <authorList>
            <person name="Simakov O."/>
            <person name="Marletaz F."/>
            <person name="Cho S.J."/>
            <person name="Edsinger-Gonzales E."/>
            <person name="Havlak P."/>
            <person name="Hellsten U."/>
            <person name="Kuo D.H."/>
            <person name="Larsson T."/>
            <person name="Lv J."/>
            <person name="Arendt D."/>
            <person name="Savage R."/>
            <person name="Osoegawa K."/>
            <person name="de Jong P."/>
            <person name="Grimwood J."/>
            <person name="Chapman J.A."/>
            <person name="Shapiro H."/>
            <person name="Aerts A."/>
            <person name="Otillar R.P."/>
            <person name="Terry A.Y."/>
            <person name="Boore J.L."/>
            <person name="Grigoriev I.V."/>
            <person name="Lindberg D.R."/>
            <person name="Seaver E.C."/>
            <person name="Weisblat D.A."/>
            <person name="Putnam N.H."/>
            <person name="Rokhsar D.S."/>
        </authorList>
    </citation>
    <scope>NUCLEOTIDE SEQUENCE</scope>
</reference>
<evidence type="ECO:0000313" key="22">
    <source>
        <dbReference type="EMBL" id="ESO09017.1"/>
    </source>
</evidence>
<dbReference type="InterPro" id="IPR036322">
    <property type="entry name" value="WD40_repeat_dom_sf"/>
</dbReference>
<dbReference type="CTD" id="20202565"/>
<keyword evidence="10" id="KW-0159">Chromosome partition</keyword>
<dbReference type="SUPFAM" id="SSF50978">
    <property type="entry name" value="WD40 repeat-like"/>
    <property type="match status" value="1"/>
</dbReference>
<evidence type="ECO:0000256" key="3">
    <source>
        <dbReference type="ARBA" id="ARBA00022448"/>
    </source>
</evidence>
<evidence type="ECO:0000256" key="21">
    <source>
        <dbReference type="ARBA" id="ARBA00076652"/>
    </source>
</evidence>
<keyword evidence="6" id="KW-0132">Cell division</keyword>
<keyword evidence="9" id="KW-0509">mRNA transport</keyword>
<evidence type="ECO:0000256" key="16">
    <source>
        <dbReference type="ARBA" id="ARBA00023306"/>
    </source>
</evidence>
<reference evidence="24" key="1">
    <citation type="submission" date="2012-12" db="EMBL/GenBank/DDBJ databases">
        <authorList>
            <person name="Hellsten U."/>
            <person name="Grimwood J."/>
            <person name="Chapman J.A."/>
            <person name="Shapiro H."/>
            <person name="Aerts A."/>
            <person name="Otillar R.P."/>
            <person name="Terry A.Y."/>
            <person name="Boore J.L."/>
            <person name="Simakov O."/>
            <person name="Marletaz F."/>
            <person name="Cho S.-J."/>
            <person name="Edsinger-Gonzales E."/>
            <person name="Havlak P."/>
            <person name="Kuo D.-H."/>
            <person name="Larsson T."/>
            <person name="Lv J."/>
            <person name="Arendt D."/>
            <person name="Savage R."/>
            <person name="Osoegawa K."/>
            <person name="de Jong P."/>
            <person name="Lindberg D.R."/>
            <person name="Seaver E.C."/>
            <person name="Weisblat D.A."/>
            <person name="Putnam N.H."/>
            <person name="Grigoriev I.V."/>
            <person name="Rokhsar D.S."/>
        </authorList>
    </citation>
    <scope>NUCLEOTIDE SEQUENCE</scope>
</reference>
<dbReference type="OrthoDB" id="340259at2759"/>
<dbReference type="InParanoid" id="T1F165"/>
<evidence type="ECO:0000256" key="19">
    <source>
        <dbReference type="ARBA" id="ARBA00062724"/>
    </source>
</evidence>
<keyword evidence="15" id="KW-0539">Nucleus</keyword>
<keyword evidence="13" id="KW-0811">Translocation</keyword>
<evidence type="ECO:0000256" key="7">
    <source>
        <dbReference type="ARBA" id="ARBA00022737"/>
    </source>
</evidence>
<dbReference type="InterPro" id="IPR015943">
    <property type="entry name" value="WD40/YVTN_repeat-like_dom_sf"/>
</dbReference>
<keyword evidence="16" id="KW-0131">Cell cycle</keyword>
<evidence type="ECO:0000256" key="13">
    <source>
        <dbReference type="ARBA" id="ARBA00023010"/>
    </source>
</evidence>
<organism evidence="23 24">
    <name type="scientific">Helobdella robusta</name>
    <name type="common">Californian leech</name>
    <dbReference type="NCBI Taxonomy" id="6412"/>
    <lineage>
        <taxon>Eukaryota</taxon>
        <taxon>Metazoa</taxon>
        <taxon>Spiralia</taxon>
        <taxon>Lophotrochozoa</taxon>
        <taxon>Annelida</taxon>
        <taxon>Clitellata</taxon>
        <taxon>Hirudinea</taxon>
        <taxon>Rhynchobdellida</taxon>
        <taxon>Glossiphoniidae</taxon>
        <taxon>Helobdella</taxon>
    </lineage>
</organism>
<evidence type="ECO:0000256" key="12">
    <source>
        <dbReference type="ARBA" id="ARBA00022927"/>
    </source>
</evidence>
<dbReference type="STRING" id="6412.T1F165"/>
<sequence length="329" mass="37694">MAHRTINFLNRISFMKLHNSSSSGVLLAVYMPPNIDIYENFQAGFYLFSWDLVSEEDGSFDSVKSCSLSFVPSEIIFNFCWSDETNLKSFPKLLKFYAVDECNVIWVYTFDTKRKSDRNIVGHHSSFINALVEQPESGLYLASVGDDNRCCLWTANEKNIKDNVVFHLTSPGINVLWNPKEPNKFMVAEKNGMIRFYSAESKKALFSLDSCQNLLSTSDWSSFNSLYVAAMVESDLTVFDTSKSNRPMLVEKVTDSGAVRLAWCPSVDYILTFVSRSKYQLTVLNVKSMKILFTMDLKLYRGFEWHTYLPHLYVADDMNIHIIDISSKI</sequence>
<dbReference type="Proteomes" id="UP000015101">
    <property type="component" value="Unassembled WGS sequence"/>
</dbReference>
<dbReference type="PANTHER" id="PTHR22806">
    <property type="entry name" value="NUCLEOPORIN NUP37 P37 -RELATED"/>
    <property type="match status" value="1"/>
</dbReference>
<dbReference type="PANTHER" id="PTHR22806:SF0">
    <property type="entry name" value="NUCLEOPORIN NUP37"/>
    <property type="match status" value="1"/>
</dbReference>
<keyword evidence="5" id="KW-0853">WD repeat</keyword>
<accession>T1F165</accession>
<dbReference type="FunCoup" id="T1F165">
    <property type="interactions" value="560"/>
</dbReference>
<keyword evidence="4" id="KW-0158">Chromosome</keyword>
<keyword evidence="17" id="KW-0137">Centromere</keyword>
<dbReference type="GO" id="GO:0031080">
    <property type="term" value="C:nuclear pore outer ring"/>
    <property type="evidence" value="ECO:0000318"/>
    <property type="project" value="GO_Central"/>
</dbReference>
<keyword evidence="12" id="KW-0653">Protein transport</keyword>